<dbReference type="SUPFAM" id="SSF50729">
    <property type="entry name" value="PH domain-like"/>
    <property type="match status" value="1"/>
</dbReference>
<dbReference type="Gene3D" id="1.10.1540.10">
    <property type="entry name" value="BEACH domain"/>
    <property type="match status" value="1"/>
</dbReference>
<dbReference type="PROSITE" id="PS50197">
    <property type="entry name" value="BEACH"/>
    <property type="match status" value="1"/>
</dbReference>
<dbReference type="PANTHER" id="PTHR13743:SF123">
    <property type="entry name" value="PROTEIN FAN"/>
    <property type="match status" value="1"/>
</dbReference>
<dbReference type="PROSITE" id="PS51783">
    <property type="entry name" value="PH_BEACH"/>
    <property type="match status" value="1"/>
</dbReference>
<feature type="region of interest" description="Disordered" evidence="4">
    <location>
        <begin position="723"/>
        <end position="760"/>
    </location>
</feature>
<feature type="region of interest" description="Disordered" evidence="4">
    <location>
        <begin position="2266"/>
        <end position="2296"/>
    </location>
</feature>
<evidence type="ECO:0000256" key="3">
    <source>
        <dbReference type="PROSITE-ProRule" id="PRU00221"/>
    </source>
</evidence>
<dbReference type="InterPro" id="IPR001680">
    <property type="entry name" value="WD40_rpt"/>
</dbReference>
<feature type="compositionally biased region" description="Polar residues" evidence="4">
    <location>
        <begin position="663"/>
        <end position="679"/>
    </location>
</feature>
<evidence type="ECO:0000313" key="10">
    <source>
        <dbReference type="Proteomes" id="UP000286097"/>
    </source>
</evidence>
<dbReference type="FunFam" id="1.10.1540.10:FF:000001">
    <property type="entry name" value="neurobeachin isoform X1"/>
    <property type="match status" value="1"/>
</dbReference>
<feature type="region of interest" description="Disordered" evidence="4">
    <location>
        <begin position="1670"/>
        <end position="1690"/>
    </location>
</feature>
<feature type="region of interest" description="Disordered" evidence="4">
    <location>
        <begin position="1729"/>
        <end position="1799"/>
    </location>
</feature>
<feature type="repeat" description="WD" evidence="3">
    <location>
        <begin position="2557"/>
        <end position="2577"/>
    </location>
</feature>
<dbReference type="InterPro" id="IPR036322">
    <property type="entry name" value="WD40_repeat_dom_sf"/>
</dbReference>
<evidence type="ECO:0008006" key="11">
    <source>
        <dbReference type="Google" id="ProtNLM"/>
    </source>
</evidence>
<dbReference type="InterPro" id="IPR050865">
    <property type="entry name" value="BEACH_Domain"/>
</dbReference>
<dbReference type="SMART" id="SM00320">
    <property type="entry name" value="WD40"/>
    <property type="match status" value="3"/>
</dbReference>
<dbReference type="EMBL" id="QLLG01000256">
    <property type="protein sequence ID" value="RMX65296.1"/>
    <property type="molecule type" value="Genomic_DNA"/>
</dbReference>
<dbReference type="InterPro" id="IPR036372">
    <property type="entry name" value="BEACH_dom_sf"/>
</dbReference>
<feature type="domain" description="BEACH" evidence="5">
    <location>
        <begin position="1968"/>
        <end position="2259"/>
    </location>
</feature>
<keyword evidence="9" id="KW-1185">Reference proteome</keyword>
<dbReference type="STRING" id="542832.A0A3M6VIH4"/>
<keyword evidence="2" id="KW-0677">Repeat</keyword>
<accession>A0A3M6VIH4</accession>
<evidence type="ECO:0000259" key="6">
    <source>
        <dbReference type="PROSITE" id="PS51783"/>
    </source>
</evidence>
<evidence type="ECO:0000313" key="7">
    <source>
        <dbReference type="EMBL" id="RMX65296.1"/>
    </source>
</evidence>
<dbReference type="Proteomes" id="UP000282087">
    <property type="component" value="Unassembled WGS sequence"/>
</dbReference>
<dbReference type="SMART" id="SM01026">
    <property type="entry name" value="Beach"/>
    <property type="match status" value="1"/>
</dbReference>
<dbReference type="VEuPathDB" id="FungiDB:DD237_006799"/>
<evidence type="ECO:0000256" key="2">
    <source>
        <dbReference type="ARBA" id="ARBA00022737"/>
    </source>
</evidence>
<sequence>MKTEVPEKQSFQANRSTFKHVQETKKDRANDQSSGVFESLKLSKLSPFQAAHALIQKTMLACFVDDSKCSLSEREQLIRDIQQLTRLFAKKLLLSPEEESKIQDEEPQDSQSQYILPRETVMPPTAYFSFRDNGRMHLPIVDWAAFRGYSVALWINVEFSLAQAKKETSAVQNVASDELYAKFNLFRFTNGSNTLGVEASLEYTEDASKGGHGLLLNVSCCAPSTAGDAKKSASVAASSTYTPEWRRIQQEIDLVPGGWHLLLISHSLHYVKKSKVTCYVDNKLQFKKELVYPSGLVTASKCTIGGGRNARAKIASVSMYQDELSKETIELMYALGPMVSSFNRWAAAVPTQSSRMVAGTRECALGSTPLAVPENESFTVFCKLQVVFAFNAQNTVNEDYADLGVEWLCEGTTPTTNGKWLALETTVGASAEIQQRNARLGKNTQKMIFPDYRAAWYRSVGVSSLPVLLDYILTAYERISAKLKTTGTTGNEATAQKGARPLSAITESVVVDLLWIMKGLLINNVANQQEVLKNYVFHMLSHVMIHHKDCLSVVWTPGSLVVCVEMVKSLFRMMPLPRKSLEVGDNHPSHVSIWATNPLFASGVRAILMDYRLWMQADFKTQSIYNHQMYGLACEYPRAFNNMQAVPKMLEILRNFYSVSQASHTSGESKPSQNSQQLTEPFDKEHHWKQQSIQSLVEVIEVCLTNQSTQVHEVLEQEVTETTFARASTPAGSGGGSATSGTGLSQSPSTPSSSSAPPSMAVLGRKGGVFSINLESIVWSDQTVAGSTSSGISDVNAPDEKGFTPQKSVLHSIQVRFSLVRDIRAVIKFLMTSNDAAVCTSILLLLRRLAVSFLDMRFALVSSSIMDCLLYLMHDRRTDSESNGSNINKLEHKEGLDVSIHVRMACVPLFIYLLDWLESIEGRTVWCGLEEHLRLVLNGQGSFSVGFLELMMEFYFDPVWLLGVQHSIIMNDPSKKDSMLFPIAPVAANKSTLAQETRIEDGIAVVSSTFTATGEMSTGIGGLIEWIKQANQFVGKRLQLTWEKRAAVIRLTALRSLSNVGAEVQGQTGPGKNSTLVADMFDEGVSGILSLPLKGILPFLPILLGRSTPHFREKVLMDINVKLKTDENLQQQLLSMKKNWADALLELSLTCSVGVELVQSSTGSADGDSDSSDDNCGRAYSFDSSKTGEDLVLDTIVSLLCMAMSNLHGWRSFTHLLLALKGIQVKYDAECGTGSSLSSLPPLAQVAPHVNHSELFREPLNWICRVVGIVLQRMARSRTILSRTLADNVQHLLFLVNETLLILPLKTLSAKRAKSSWNSPAEKYSWSDAQLFLLNAVLDICARLVDSTHKLHRVGLFPGLQILQHALPYVHGKTMMERVVEVLTQNFQQELTAGSALSVHESVPTRDMFLGALVELRRALIVHKKEELLVLLRGLTLRICTSGSFVEELGVAGLSVHDLGELTEVQAVEVVLDALALAINDTELHEVEEQSDMVPYFPVARDLQNPQQNSGDAPDDSAGVGSLSDKKYARVDYADDRERVLWAALEVEENRMLATLRDVATREMQRAMTALSFQRKQKLEWTQKLWLKHELAFRSQNQYNSLRRAAPETLTALQNTLMWRLGLYETPFPSRMRRTVDVDLQLSSKKMLALAAEGSMDDQSEAEEYQIEAKRKSGFRKHRQSSAPALPLEMLRSFDGETEGSERSSSNAASSVDLLERVGRVIAQQRGGEIRDITSDESLSPSELADTYVPSKGSTDRDDDEGAARPLTDDEHLEEYKGDTVTHSMDGDEGKSTLSTTSATTSKGTVLLGQGGKGLDPGAGIGVAPDDQVYAYVTCRRVVSEGVVLGRMSLCSKHIAFEPQQELPENAQSTGRGIVPGTTDFDDATLPVPLSSSVDEAAPGLHRCWRWKYTHLVGVYLRRYRLRDSAIEIFVRNGSTHFLDFPLTTKHRRNELVRMLYSFLPRSIPKQWPGRIIPHLATTTKAWQNRQISNFDYLMALNTFAGRSFNDLTQYPVFPWVLSNYEDTTLDLSDPLNFRDLSKPVGALNATRLEEYWERYHSFDDPVIPKFLYGSHYSTCAGVVLFFLFRLEPFASLHKKMQGGTFDLPDRLFFSIQETWRMCNSQMSEVKELTPEFFTSDGTFLRNRNGYALGKRHDQKAVEDVQLPKWATTPEEFVRIHRAALESEYVSSHLHSWIDLIFGYKQRGRASLQANNVFYYLTYYGVVDLDKVEDSSLRESMELQIAHFGQCPMQLFAAPHPKRHAAFAGSAGKTMSSAPNSSSNLDRVSPPHSGGLAGREGISTGPFSNISRPLSLAFQDFSPTAQEKRQNWSPVATVKPIAQSGIRLLKVLPDRVVSVNELGVIEIYYWKLVPKPTPLLPPSPLGGSASASPKLQGVPPMTFSVEPGVGMDADRSSFSSITDSQRDSDALFNDLVPDSEGQCEADLASDCPWLLEFVRDESPFDFVPRIPVFDHVHHHDESINLHRRSCRFPVVFSCNGRVLVSGGARSGAVHFRLLDLDNGHVIGKASVVGHSAAVTCLSLDRWSYHSHNQIIVPTSQEDEELLVSGSQDGTLALWRLSRLKPNMLFHLPRVSPRPIEILRGHATPIVDCCVSTYIGAVASCSHSVGMVHFLYDEGQVAFVFEPAEDRGELVRVRLSVKGYVIAITSISKSADPVNTCEIDKKDSLQHVVVSSICQIFNMSGVLIRSHHLSSEEVSDVHVSAEGDLIFLTLCSGIVRICRIEDFVTVQEYVSPSSTGSMVTATCFGPQEAVILLASGHEDGTLSLQLLPDASGSVSFLTNVRRLLGVSSKLKRVKGTVQHAQTLALSTLDNAKAVTSTARDIAGEAIGEAKVMMRGLFSYLQKN</sequence>
<feature type="compositionally biased region" description="Basic and acidic residues" evidence="4">
    <location>
        <begin position="20"/>
        <end position="30"/>
    </location>
</feature>
<dbReference type="Pfam" id="PF14844">
    <property type="entry name" value="PH_BEACH"/>
    <property type="match status" value="1"/>
</dbReference>
<dbReference type="InterPro" id="IPR023362">
    <property type="entry name" value="PH-BEACH_dom"/>
</dbReference>
<dbReference type="Gene3D" id="2.130.10.10">
    <property type="entry name" value="YVTN repeat-like/Quinoprotein amine dehydrogenase"/>
    <property type="match status" value="1"/>
</dbReference>
<feature type="domain" description="BEACH-type PH" evidence="6">
    <location>
        <begin position="1824"/>
        <end position="1957"/>
    </location>
</feature>
<dbReference type="InterPro" id="IPR031570">
    <property type="entry name" value="NBEA/BDCP_DUF4704"/>
</dbReference>
<reference evidence="9 10" key="1">
    <citation type="submission" date="2018-06" db="EMBL/GenBank/DDBJ databases">
        <title>Comparative genomics of downy mildews reveals potential adaptations to biotrophy.</title>
        <authorList>
            <person name="Fletcher K."/>
            <person name="Klosterman S.J."/>
            <person name="Derevnina L."/>
            <person name="Martin F."/>
            <person name="Koike S."/>
            <person name="Reyes Chin-Wo S."/>
            <person name="Mou B."/>
            <person name="Michelmore R."/>
        </authorList>
    </citation>
    <scope>NUCLEOTIDE SEQUENCE [LARGE SCALE GENOMIC DNA]</scope>
    <source>
        <strain evidence="8 10">R13</strain>
        <strain evidence="7 9">R14</strain>
    </source>
</reference>
<proteinExistence type="predicted"/>
<name>A0A3M6VIH4_9STRA</name>
<evidence type="ECO:0000256" key="4">
    <source>
        <dbReference type="SAM" id="MobiDB-lite"/>
    </source>
</evidence>
<evidence type="ECO:0000313" key="9">
    <source>
        <dbReference type="Proteomes" id="UP000282087"/>
    </source>
</evidence>
<evidence type="ECO:0000259" key="5">
    <source>
        <dbReference type="PROSITE" id="PS50197"/>
    </source>
</evidence>
<dbReference type="InterPro" id="IPR000409">
    <property type="entry name" value="BEACH_dom"/>
</dbReference>
<feature type="compositionally biased region" description="Basic and acidic residues" evidence="4">
    <location>
        <begin position="1767"/>
        <end position="1791"/>
    </location>
</feature>
<dbReference type="Gene3D" id="2.30.29.30">
    <property type="entry name" value="Pleckstrin-homology domain (PH domain)/Phosphotyrosine-binding domain (PTB)"/>
    <property type="match status" value="1"/>
</dbReference>
<feature type="region of interest" description="Disordered" evidence="4">
    <location>
        <begin position="1"/>
        <end position="32"/>
    </location>
</feature>
<feature type="region of interest" description="Disordered" evidence="4">
    <location>
        <begin position="663"/>
        <end position="685"/>
    </location>
</feature>
<dbReference type="PROSITE" id="PS50082">
    <property type="entry name" value="WD_REPEATS_2"/>
    <property type="match status" value="1"/>
</dbReference>
<dbReference type="CDD" id="cd01201">
    <property type="entry name" value="PH_BEACH"/>
    <property type="match status" value="1"/>
</dbReference>
<gene>
    <name evidence="8" type="ORF">DD237_006799</name>
    <name evidence="7" type="ORF">DD238_006359</name>
</gene>
<evidence type="ECO:0000256" key="1">
    <source>
        <dbReference type="ARBA" id="ARBA00022574"/>
    </source>
</evidence>
<dbReference type="PANTHER" id="PTHR13743">
    <property type="entry name" value="BEIGE/BEACH-RELATED"/>
    <property type="match status" value="1"/>
</dbReference>
<feature type="compositionally biased region" description="Low complexity" evidence="4">
    <location>
        <begin position="739"/>
        <end position="759"/>
    </location>
</feature>
<feature type="compositionally biased region" description="Polar residues" evidence="4">
    <location>
        <begin position="2269"/>
        <end position="2282"/>
    </location>
</feature>
<dbReference type="CDD" id="cd06071">
    <property type="entry name" value="Beach"/>
    <property type="match status" value="1"/>
</dbReference>
<keyword evidence="1 3" id="KW-0853">WD repeat</keyword>
<dbReference type="SUPFAM" id="SSF50978">
    <property type="entry name" value="WD40 repeat-like"/>
    <property type="match status" value="1"/>
</dbReference>
<comment type="caution">
    <text evidence="7">The sequence shown here is derived from an EMBL/GenBank/DDBJ whole genome shotgun (WGS) entry which is preliminary data.</text>
</comment>
<dbReference type="Pfam" id="PF02138">
    <property type="entry name" value="Beach"/>
    <property type="match status" value="1"/>
</dbReference>
<protein>
    <recommendedName>
        <fullName evidence="11">BEACH domain-containing protein</fullName>
    </recommendedName>
</protein>
<organism evidence="7 9">
    <name type="scientific">Peronospora effusa</name>
    <dbReference type="NCBI Taxonomy" id="542832"/>
    <lineage>
        <taxon>Eukaryota</taxon>
        <taxon>Sar</taxon>
        <taxon>Stramenopiles</taxon>
        <taxon>Oomycota</taxon>
        <taxon>Peronosporomycetes</taxon>
        <taxon>Peronosporales</taxon>
        <taxon>Peronosporaceae</taxon>
        <taxon>Peronospora</taxon>
    </lineage>
</organism>
<dbReference type="InterPro" id="IPR015943">
    <property type="entry name" value="WD40/YVTN_repeat-like_dom_sf"/>
</dbReference>
<dbReference type="SUPFAM" id="SSF81837">
    <property type="entry name" value="BEACH domain"/>
    <property type="match status" value="1"/>
</dbReference>
<evidence type="ECO:0000313" key="8">
    <source>
        <dbReference type="EMBL" id="RQM09808.1"/>
    </source>
</evidence>
<dbReference type="Proteomes" id="UP000286097">
    <property type="component" value="Unassembled WGS sequence"/>
</dbReference>
<dbReference type="EMBL" id="QKXF01000666">
    <property type="protein sequence ID" value="RQM09808.1"/>
    <property type="molecule type" value="Genomic_DNA"/>
</dbReference>
<dbReference type="InterPro" id="IPR011993">
    <property type="entry name" value="PH-like_dom_sf"/>
</dbReference>
<dbReference type="Pfam" id="PF15787">
    <property type="entry name" value="DUF4704"/>
    <property type="match status" value="1"/>
</dbReference>